<dbReference type="AlphaFoldDB" id="A0A0L6U5D9"/>
<feature type="domain" description="HTH arsR-type" evidence="4">
    <location>
        <begin position="1"/>
        <end position="92"/>
    </location>
</feature>
<keyword evidence="1" id="KW-0805">Transcription regulation</keyword>
<gene>
    <name evidence="5" type="ORF">AKG39_00430</name>
</gene>
<keyword evidence="3" id="KW-0804">Transcription</keyword>
<dbReference type="InterPro" id="IPR036390">
    <property type="entry name" value="WH_DNA-bd_sf"/>
</dbReference>
<sequence length="119" mass="13941">MEQLVNIYKILSDETRLRMIILLAQKELCVCELCDILAVSQPTVSKNLSKFRDLNLVTTKRKEKFICYQLKTGNVVLERIVKDILDNLADYPQLISDKNWHVDSKRILDQCCMKHMIQN</sequence>
<keyword evidence="2" id="KW-0238">DNA-binding</keyword>
<organism evidence="5 6">
    <name type="scientific">Acetobacterium bakii</name>
    <dbReference type="NCBI Taxonomy" id="52689"/>
    <lineage>
        <taxon>Bacteria</taxon>
        <taxon>Bacillati</taxon>
        <taxon>Bacillota</taxon>
        <taxon>Clostridia</taxon>
        <taxon>Eubacteriales</taxon>
        <taxon>Eubacteriaceae</taxon>
        <taxon>Acetobacterium</taxon>
    </lineage>
</organism>
<comment type="caution">
    <text evidence="5">The sequence shown here is derived from an EMBL/GenBank/DDBJ whole genome shotgun (WGS) entry which is preliminary data.</text>
</comment>
<evidence type="ECO:0000313" key="5">
    <source>
        <dbReference type="EMBL" id="KNZ43542.1"/>
    </source>
</evidence>
<evidence type="ECO:0000256" key="2">
    <source>
        <dbReference type="ARBA" id="ARBA00023125"/>
    </source>
</evidence>
<dbReference type="SUPFAM" id="SSF46785">
    <property type="entry name" value="Winged helix' DNA-binding domain"/>
    <property type="match status" value="1"/>
</dbReference>
<dbReference type="InterPro" id="IPR036388">
    <property type="entry name" value="WH-like_DNA-bd_sf"/>
</dbReference>
<dbReference type="PANTHER" id="PTHR33154:SF18">
    <property type="entry name" value="ARSENICAL RESISTANCE OPERON REPRESSOR"/>
    <property type="match status" value="1"/>
</dbReference>
<dbReference type="PANTHER" id="PTHR33154">
    <property type="entry name" value="TRANSCRIPTIONAL REGULATOR, ARSR FAMILY"/>
    <property type="match status" value="1"/>
</dbReference>
<protein>
    <submittedName>
        <fullName evidence="5">Transcriptional regulator</fullName>
    </submittedName>
</protein>
<dbReference type="InterPro" id="IPR001845">
    <property type="entry name" value="HTH_ArsR_DNA-bd_dom"/>
</dbReference>
<keyword evidence="6" id="KW-1185">Reference proteome</keyword>
<dbReference type="Gene3D" id="1.10.10.10">
    <property type="entry name" value="Winged helix-like DNA-binding domain superfamily/Winged helix DNA-binding domain"/>
    <property type="match status" value="1"/>
</dbReference>
<dbReference type="Pfam" id="PF01022">
    <property type="entry name" value="HTH_5"/>
    <property type="match status" value="1"/>
</dbReference>
<dbReference type="PROSITE" id="PS50987">
    <property type="entry name" value="HTH_ARSR_2"/>
    <property type="match status" value="1"/>
</dbReference>
<dbReference type="NCBIfam" id="NF033788">
    <property type="entry name" value="HTH_metalloreg"/>
    <property type="match status" value="1"/>
</dbReference>
<dbReference type="InterPro" id="IPR051081">
    <property type="entry name" value="HTH_MetalResp_TranReg"/>
</dbReference>
<dbReference type="GO" id="GO:0003677">
    <property type="term" value="F:DNA binding"/>
    <property type="evidence" value="ECO:0007669"/>
    <property type="project" value="UniProtKB-KW"/>
</dbReference>
<evidence type="ECO:0000313" key="6">
    <source>
        <dbReference type="Proteomes" id="UP000036873"/>
    </source>
</evidence>
<dbReference type="PRINTS" id="PR00778">
    <property type="entry name" value="HTHARSR"/>
</dbReference>
<dbReference type="STRING" id="52689.AKG39_00430"/>
<reference evidence="6" key="1">
    <citation type="submission" date="2015-07" db="EMBL/GenBank/DDBJ databases">
        <title>Draft genome sequence of Acetobacterium bakii DSM 8293, a potential psychrophilic chemical producer through syngas fermentation.</title>
        <authorList>
            <person name="Song Y."/>
            <person name="Hwang S."/>
            <person name="Cho B.-K."/>
        </authorList>
    </citation>
    <scope>NUCLEOTIDE SEQUENCE [LARGE SCALE GENOMIC DNA]</scope>
    <source>
        <strain evidence="6">DSM 8239</strain>
    </source>
</reference>
<name>A0A0L6U5D9_9FIRM</name>
<accession>A0A0L6U5D9</accession>
<dbReference type="EMBL" id="LGYO01000002">
    <property type="protein sequence ID" value="KNZ43542.1"/>
    <property type="molecule type" value="Genomic_DNA"/>
</dbReference>
<dbReference type="InterPro" id="IPR011991">
    <property type="entry name" value="ArsR-like_HTH"/>
</dbReference>
<evidence type="ECO:0000259" key="4">
    <source>
        <dbReference type="PROSITE" id="PS50987"/>
    </source>
</evidence>
<dbReference type="GO" id="GO:0003700">
    <property type="term" value="F:DNA-binding transcription factor activity"/>
    <property type="evidence" value="ECO:0007669"/>
    <property type="project" value="InterPro"/>
</dbReference>
<dbReference type="SMART" id="SM00418">
    <property type="entry name" value="HTH_ARSR"/>
    <property type="match status" value="1"/>
</dbReference>
<evidence type="ECO:0000256" key="3">
    <source>
        <dbReference type="ARBA" id="ARBA00023163"/>
    </source>
</evidence>
<dbReference type="OrthoDB" id="9798835at2"/>
<dbReference type="RefSeq" id="WP_050738385.1">
    <property type="nucleotide sequence ID" value="NZ_LGYO01000002.1"/>
</dbReference>
<dbReference type="CDD" id="cd00090">
    <property type="entry name" value="HTH_ARSR"/>
    <property type="match status" value="1"/>
</dbReference>
<proteinExistence type="predicted"/>
<dbReference type="Proteomes" id="UP000036873">
    <property type="component" value="Unassembled WGS sequence"/>
</dbReference>
<evidence type="ECO:0000256" key="1">
    <source>
        <dbReference type="ARBA" id="ARBA00023015"/>
    </source>
</evidence>